<evidence type="ECO:0000256" key="4">
    <source>
        <dbReference type="SAM" id="SignalP"/>
    </source>
</evidence>
<dbReference type="EMBL" id="RHHU01000005">
    <property type="protein sequence ID" value="RNB86817.1"/>
    <property type="molecule type" value="Genomic_DNA"/>
</dbReference>
<dbReference type="Gene3D" id="1.10.287.470">
    <property type="entry name" value="Helix hairpin bin"/>
    <property type="match status" value="2"/>
</dbReference>
<dbReference type="RefSeq" id="WP_122923760.1">
    <property type="nucleotide sequence ID" value="NZ_RHHU01000005.1"/>
</dbReference>
<dbReference type="InterPro" id="IPR058792">
    <property type="entry name" value="Beta-barrel_RND_2"/>
</dbReference>
<name>A0A3M8DI49_9BACL</name>
<dbReference type="InterPro" id="IPR059052">
    <property type="entry name" value="HH_YbhG-like"/>
</dbReference>
<evidence type="ECO:0000256" key="2">
    <source>
        <dbReference type="ARBA" id="ARBA00023054"/>
    </source>
</evidence>
<feature type="domain" description="YbhG-like alpha-helical hairpin" evidence="5">
    <location>
        <begin position="127"/>
        <end position="235"/>
    </location>
</feature>
<feature type="domain" description="CusB-like beta-barrel" evidence="6">
    <location>
        <begin position="308"/>
        <end position="380"/>
    </location>
</feature>
<dbReference type="InterPro" id="IPR050465">
    <property type="entry name" value="UPF0194_transport"/>
</dbReference>
<sequence>MKRRAWGSAAAGIALLVVLTGCGQVQPVALTAAAGAGQPSVQTKEAVHTYTGKVEGIEEVTIYAKSSGRVAKVFRDVGDAVDAGTPLFGLEQEELAASLQMAKADLALAKSQWEEAKKGTRKEEVLYAEAGWRQAQQKYMDVKNGKRPEELAQLEAAFQSAKTNKELAAAKKERIYELYLQGAVAKQAWEDAESAYSSADAQFLRSQEDLAMAKQGATQPTLQALEANVEQMKAMYDKAKNGATSEQIAQFAAGVEKAQAVVDNAEYQLKNATIQSPIKGYVSTKNIHAGEMISPSTQAMTVVHTEKVYVVIGVTEAELGSFTRGKEVDVAVDALGKSFRGSVERISPKADPGTDTFTVKIMIDNKEGALRSGMTGVVSL</sequence>
<protein>
    <submittedName>
        <fullName evidence="7">HlyD family efflux transporter periplasmic adaptor subunit</fullName>
    </submittedName>
</protein>
<keyword evidence="2 3" id="KW-0175">Coiled coil</keyword>
<evidence type="ECO:0000256" key="3">
    <source>
        <dbReference type="SAM" id="Coils"/>
    </source>
</evidence>
<comment type="caution">
    <text evidence="7">The sequence shown here is derived from an EMBL/GenBank/DDBJ whole genome shotgun (WGS) entry which is preliminary data.</text>
</comment>
<dbReference type="GO" id="GO:0030313">
    <property type="term" value="C:cell envelope"/>
    <property type="evidence" value="ECO:0007669"/>
    <property type="project" value="UniProtKB-SubCell"/>
</dbReference>
<evidence type="ECO:0000259" key="6">
    <source>
        <dbReference type="Pfam" id="PF25954"/>
    </source>
</evidence>
<reference evidence="7 8" key="1">
    <citation type="submission" date="2018-10" db="EMBL/GenBank/DDBJ databases">
        <title>Phylogenomics of Brevibacillus.</title>
        <authorList>
            <person name="Dunlap C."/>
        </authorList>
    </citation>
    <scope>NUCLEOTIDE SEQUENCE [LARGE SCALE GENOMIC DNA]</scope>
    <source>
        <strain evidence="7 8">JCM 15774</strain>
    </source>
</reference>
<dbReference type="Proteomes" id="UP000269573">
    <property type="component" value="Unassembled WGS sequence"/>
</dbReference>
<proteinExistence type="predicted"/>
<dbReference type="PROSITE" id="PS51257">
    <property type="entry name" value="PROKAR_LIPOPROTEIN"/>
    <property type="match status" value="1"/>
</dbReference>
<dbReference type="AlphaFoldDB" id="A0A3M8DI49"/>
<feature type="coiled-coil region" evidence="3">
    <location>
        <begin position="222"/>
        <end position="275"/>
    </location>
</feature>
<evidence type="ECO:0000259" key="5">
    <source>
        <dbReference type="Pfam" id="PF25881"/>
    </source>
</evidence>
<dbReference type="Pfam" id="PF25954">
    <property type="entry name" value="Beta-barrel_RND_2"/>
    <property type="match status" value="1"/>
</dbReference>
<evidence type="ECO:0000313" key="8">
    <source>
        <dbReference type="Proteomes" id="UP000269573"/>
    </source>
</evidence>
<comment type="subcellular location">
    <subcellularLocation>
        <location evidence="1">Cell envelope</location>
    </subcellularLocation>
</comment>
<feature type="chain" id="PRO_5039617966" evidence="4">
    <location>
        <begin position="24"/>
        <end position="380"/>
    </location>
</feature>
<gene>
    <name evidence="7" type="ORF">EDM59_11715</name>
</gene>
<dbReference type="PANTHER" id="PTHR32347">
    <property type="entry name" value="EFFLUX SYSTEM COMPONENT YKNX-RELATED"/>
    <property type="match status" value="1"/>
</dbReference>
<feature type="signal peptide" evidence="4">
    <location>
        <begin position="1"/>
        <end position="23"/>
    </location>
</feature>
<dbReference type="Gene3D" id="2.40.50.100">
    <property type="match status" value="1"/>
</dbReference>
<accession>A0A3M8DI49</accession>
<keyword evidence="8" id="KW-1185">Reference proteome</keyword>
<evidence type="ECO:0000313" key="7">
    <source>
        <dbReference type="EMBL" id="RNB86817.1"/>
    </source>
</evidence>
<dbReference type="Pfam" id="PF25881">
    <property type="entry name" value="HH_YBHG"/>
    <property type="match status" value="1"/>
</dbReference>
<keyword evidence="4" id="KW-0732">Signal</keyword>
<dbReference type="SUPFAM" id="SSF111369">
    <property type="entry name" value="HlyD-like secretion proteins"/>
    <property type="match status" value="2"/>
</dbReference>
<dbReference type="Gene3D" id="2.40.30.170">
    <property type="match status" value="1"/>
</dbReference>
<organism evidence="7 8">
    <name type="scientific">Brevibacillus nitrificans</name>
    <dbReference type="NCBI Taxonomy" id="651560"/>
    <lineage>
        <taxon>Bacteria</taxon>
        <taxon>Bacillati</taxon>
        <taxon>Bacillota</taxon>
        <taxon>Bacilli</taxon>
        <taxon>Bacillales</taxon>
        <taxon>Paenibacillaceae</taxon>
        <taxon>Brevibacillus</taxon>
    </lineage>
</organism>
<evidence type="ECO:0000256" key="1">
    <source>
        <dbReference type="ARBA" id="ARBA00004196"/>
    </source>
</evidence>